<dbReference type="FunFam" id="3.40.50.300:FF:000216">
    <property type="entry name" value="Type VII secretion ATPase EccA"/>
    <property type="match status" value="2"/>
</dbReference>
<dbReference type="InterPro" id="IPR006626">
    <property type="entry name" value="PbH1"/>
</dbReference>
<organism evidence="5 6">
    <name type="scientific">Tanticharoenia sakaeratensis NBRC 103193</name>
    <dbReference type="NCBI Taxonomy" id="1231623"/>
    <lineage>
        <taxon>Bacteria</taxon>
        <taxon>Pseudomonadati</taxon>
        <taxon>Pseudomonadota</taxon>
        <taxon>Alphaproteobacteria</taxon>
        <taxon>Acetobacterales</taxon>
        <taxon>Acetobacteraceae</taxon>
        <taxon>Tanticharoenia</taxon>
    </lineage>
</organism>
<dbReference type="Gene3D" id="3.40.50.300">
    <property type="entry name" value="P-loop containing nucleotide triphosphate hydrolases"/>
    <property type="match status" value="2"/>
</dbReference>
<feature type="domain" description="AAA+ ATPase" evidence="4">
    <location>
        <begin position="1298"/>
        <end position="1436"/>
    </location>
</feature>
<evidence type="ECO:0000259" key="4">
    <source>
        <dbReference type="SMART" id="SM00382"/>
    </source>
</evidence>
<dbReference type="PRINTS" id="PR00819">
    <property type="entry name" value="CBXCFQXSUPER"/>
</dbReference>
<dbReference type="Pfam" id="PF17866">
    <property type="entry name" value="AAA_lid_6"/>
    <property type="match status" value="2"/>
</dbReference>
<dbReference type="STRING" id="1231623.Tasa_033_019"/>
<comment type="similarity">
    <text evidence="1">Belongs to the CbxX/CfxQ family.</text>
</comment>
<dbReference type="SUPFAM" id="SSF51126">
    <property type="entry name" value="Pectin lyase-like"/>
    <property type="match status" value="3"/>
</dbReference>
<proteinExistence type="inferred from homology"/>
<dbReference type="InterPro" id="IPR003593">
    <property type="entry name" value="AAA+_ATPase"/>
</dbReference>
<dbReference type="InterPro" id="IPR011050">
    <property type="entry name" value="Pectin_lyase_fold/virulence"/>
</dbReference>
<sequence>MNSTDDALILPALPARVWDAGTASGPVVLPPGRYELGVVTLAQNGLEVRADVPGTVLLCGWITVTGSVKFSDLQFSGEGISAEDAALIQVEGSGSVAVERCTFDEAALNHVVVSNGGTCHIADSTFRNQAEDVFLWAGGAGTRLVVANSTIVGSGQAVSVNAQARLEMSGCTISGGTAGYAAIGADNGASVSLIDCKLHDLADGALSLRTGATGEVAQCSIERSARFAMACETADTRLSVRNTTIRTSAQIALVHDHAVLEMADCDLSGAEVEDGAAIRATAGSMLRLSNCRAHDLRSIAVSIVDATGEITGGCIGGGEGSRPTIALVCVGETGRLTANGTHVCDTDRFAAAANGATLSLAACVFVDAASSSHAILVHKGAVITLSDCTLERMAGSVIMAATHGRATVTSGTIQGWPPTVAAFRATENGTQIAVHGVVLREDSLIGHVDTGASLAFHGCDISGPALSDPAIRVAKGASVRLADCTVHDLGSNAVEVGDAGTCMIEGGAFRAVSNGPIVQAAGAGTRLSVADARVECEDAGFHVTDQASATLTACEFSGAKPNCASLQVMRGAQAALIDCVMRDASGVWVAEASTCSVERGTFGHIVSQGAVRARGADTRVTLKQVQFTECRRALDVGQTARLEVDGCDFSGGAADCALVRVYENGRLALSNCHLHKTAAIALWTVSGGISEIENCRFVDNLVATAWHCEGEGTSLIARKTAISGGRQPLFVTSGARAELHGCDISECQNEYPALYVKKGGHLLVADCRVHNMDYTPVYADNGGVIEIARSTIEHFTDAPGLKCDGDGTRITASETTVRDGRSAAFAWNKAKISLVRCDLSASEGNFPCVTIASGASADLDDCQIHDCDIYAVWARNGGRASVKGGNIWNFRQGQGQVFDAEEGGEVVVTDATVWDFKTLMKKSVGLRVRLSGCTIEKPDDERLSALLQPLNRLRPRNAFPSPRPVLNILELRTLRRMIGLGKVKSEIGNFVDVARIAAQRRSEGLKVAQPSMHMVFTGNPGTGKTTVARLVGKIYAALGLLKSGHVVEVDRSRLVHHWIGKTASQTNEVIDQALDGVLFIDEAYSLVNGNDSDYGPEAIDALLKRMEDDRSRLAVIVAGYDEPMRNFIAANPGLQSRFSRTVEFEDYTPPELLTIVRGLFRDGEYVMDDAFDIALSEAVSAIYRARGEHFGNARTMRTLFESVTGRQAGRLARTPGTADLRTLLPADLPEPPRVPLPATAPKGSMGEFDQAAFDLAMADLKGMIGLARVKEEIQKLVSLVRVAQRRKAADPSLALALPSLHLVFLGNPGTGKTTVARLIGRIYKALGLLSGGQVIETDRSGLVASFVGQTAPRTLKQIDAATNGVLFVDEAYALGQGGPNDFGSEAIDTLLKQMEDRRDRLAVIVAGYQGPMDAFFDSNPGLRSRFTRYVMFEDYAPEELCAMFLQSGTREGYRLTPDATVALKAAMTKLHAGRDAHFGNGRTVRNLFDATKEAQAYRVGLDEAADLNVLTDADIEAAFRQA</sequence>
<dbReference type="SMART" id="SM00382">
    <property type="entry name" value="AAA"/>
    <property type="match status" value="2"/>
</dbReference>
<dbReference type="Gene3D" id="2.160.20.20">
    <property type="match status" value="1"/>
</dbReference>
<evidence type="ECO:0000313" key="6">
    <source>
        <dbReference type="Proteomes" id="UP000032679"/>
    </source>
</evidence>
<evidence type="ECO:0000256" key="2">
    <source>
        <dbReference type="ARBA" id="ARBA00022741"/>
    </source>
</evidence>
<keyword evidence="6" id="KW-1185">Reference proteome</keyword>
<dbReference type="PANTHER" id="PTHR43392">
    <property type="entry name" value="AAA-TYPE ATPASE FAMILY PROTEIN / ANKYRIN REPEAT FAMILY PROTEIN"/>
    <property type="match status" value="1"/>
</dbReference>
<dbReference type="GO" id="GO:0005524">
    <property type="term" value="F:ATP binding"/>
    <property type="evidence" value="ECO:0007669"/>
    <property type="project" value="UniProtKB-KW"/>
</dbReference>
<dbReference type="SMART" id="SM00710">
    <property type="entry name" value="PbH1"/>
    <property type="match status" value="11"/>
</dbReference>
<evidence type="ECO:0000256" key="3">
    <source>
        <dbReference type="ARBA" id="ARBA00022840"/>
    </source>
</evidence>
<dbReference type="Gene3D" id="2.160.20.10">
    <property type="entry name" value="Single-stranded right-handed beta-helix, Pectin lyase-like"/>
    <property type="match status" value="2"/>
</dbReference>
<dbReference type="EMBL" id="BALE01000033">
    <property type="protein sequence ID" value="GAN54905.1"/>
    <property type="molecule type" value="Genomic_DNA"/>
</dbReference>
<gene>
    <name evidence="5" type="ORF">Tasa_033_019</name>
</gene>
<dbReference type="Pfam" id="PF13229">
    <property type="entry name" value="Beta_helix"/>
    <property type="match status" value="3"/>
</dbReference>
<evidence type="ECO:0000313" key="5">
    <source>
        <dbReference type="EMBL" id="GAN54905.1"/>
    </source>
</evidence>
<dbReference type="InterPro" id="IPR012332">
    <property type="entry name" value="Autotransporter_pectin_lyase_C"/>
</dbReference>
<dbReference type="Pfam" id="PF00004">
    <property type="entry name" value="AAA"/>
    <property type="match status" value="2"/>
</dbReference>
<name>A0A0D6MNC6_9PROT</name>
<dbReference type="InterPro" id="IPR000641">
    <property type="entry name" value="CbxX/CfxQ"/>
</dbReference>
<dbReference type="Gene3D" id="1.10.8.60">
    <property type="match status" value="2"/>
</dbReference>
<keyword evidence="2" id="KW-0547">Nucleotide-binding</keyword>
<keyword evidence="3" id="KW-0067">ATP-binding</keyword>
<protein>
    <submittedName>
        <fullName evidence="5">Sporulation protein K-like protein</fullName>
    </submittedName>
</protein>
<reference evidence="5 6" key="1">
    <citation type="submission" date="2012-10" db="EMBL/GenBank/DDBJ databases">
        <title>Genome sequencing of Tanticharoenia sakaeratensis NBRC 103193.</title>
        <authorList>
            <person name="Azuma Y."/>
            <person name="Hadano H."/>
            <person name="Hirakawa H."/>
            <person name="Matsushita K."/>
        </authorList>
    </citation>
    <scope>NUCLEOTIDE SEQUENCE [LARGE SCALE GENOMIC DNA]</scope>
    <source>
        <strain evidence="5 6">NBRC 103193</strain>
    </source>
</reference>
<dbReference type="PANTHER" id="PTHR43392:SF2">
    <property type="entry name" value="AAA-TYPE ATPASE FAMILY PROTEIN _ ANKYRIN REPEAT FAMILY PROTEIN"/>
    <property type="match status" value="1"/>
</dbReference>
<dbReference type="Proteomes" id="UP000032679">
    <property type="component" value="Unassembled WGS sequence"/>
</dbReference>
<dbReference type="RefSeq" id="WP_048849618.1">
    <property type="nucleotide sequence ID" value="NZ_BALE01000033.1"/>
</dbReference>
<dbReference type="InterPro" id="IPR012334">
    <property type="entry name" value="Pectin_lyas_fold"/>
</dbReference>
<dbReference type="SUPFAM" id="SSF52540">
    <property type="entry name" value="P-loop containing nucleoside triphosphate hydrolases"/>
    <property type="match status" value="2"/>
</dbReference>
<dbReference type="CDD" id="cd00009">
    <property type="entry name" value="AAA"/>
    <property type="match status" value="2"/>
</dbReference>
<comment type="caution">
    <text evidence="5">The sequence shown here is derived from an EMBL/GenBank/DDBJ whole genome shotgun (WGS) entry which is preliminary data.</text>
</comment>
<feature type="domain" description="AAA+ ATPase" evidence="4">
    <location>
        <begin position="1010"/>
        <end position="1148"/>
    </location>
</feature>
<dbReference type="InterPro" id="IPR041627">
    <property type="entry name" value="AAA_lid_6"/>
</dbReference>
<dbReference type="InterPro" id="IPR050773">
    <property type="entry name" value="CbxX/CfxQ_RuBisCO_ESX"/>
</dbReference>
<accession>A0A0D6MNC6</accession>
<dbReference type="InterPro" id="IPR027417">
    <property type="entry name" value="P-loop_NTPase"/>
</dbReference>
<dbReference type="GO" id="GO:0016887">
    <property type="term" value="F:ATP hydrolysis activity"/>
    <property type="evidence" value="ECO:0007669"/>
    <property type="project" value="InterPro"/>
</dbReference>
<evidence type="ECO:0000256" key="1">
    <source>
        <dbReference type="ARBA" id="ARBA00010378"/>
    </source>
</evidence>
<dbReference type="InterPro" id="IPR039448">
    <property type="entry name" value="Beta_helix"/>
</dbReference>
<dbReference type="OrthoDB" id="9806903at2"/>
<dbReference type="InterPro" id="IPR003959">
    <property type="entry name" value="ATPase_AAA_core"/>
</dbReference>